<dbReference type="EMBL" id="VEPZ02001014">
    <property type="protein sequence ID" value="KAE8701745.1"/>
    <property type="molecule type" value="Genomic_DNA"/>
</dbReference>
<reference evidence="1" key="1">
    <citation type="submission" date="2019-09" db="EMBL/GenBank/DDBJ databases">
        <title>Draft genome information of white flower Hibiscus syriacus.</title>
        <authorList>
            <person name="Kim Y.-M."/>
        </authorList>
    </citation>
    <scope>NUCLEOTIDE SEQUENCE [LARGE SCALE GENOMIC DNA]</scope>
    <source>
        <strain evidence="1">YM2019G1</strain>
    </source>
</reference>
<proteinExistence type="predicted"/>
<evidence type="ECO:0000313" key="2">
    <source>
        <dbReference type="Proteomes" id="UP000436088"/>
    </source>
</evidence>
<accession>A0A6A3AEZ2</accession>
<protein>
    <recommendedName>
        <fullName evidence="3">RNase H type-1 domain-containing protein</fullName>
    </recommendedName>
</protein>
<name>A0A6A3AEZ2_HIBSY</name>
<dbReference type="Proteomes" id="UP000436088">
    <property type="component" value="Unassembled WGS sequence"/>
</dbReference>
<keyword evidence="2" id="KW-1185">Reference proteome</keyword>
<dbReference type="AlphaFoldDB" id="A0A6A3AEZ2"/>
<sequence length="200" mass="21844">MSPKRNSCDQLAYSIIFEHFLGFIRVNGVELLGAISSGIDQYTVSATRVIVEEPSAIVDVTMNDDPSGISGVVFLDLGHGVLDALSMLKNHMVCQAKPTILYHVSELLQRAWVVKFEHVGRDGNSVADGLGKLANVGDLQCVSLDAPPLSVLHALQKDGQYLTKRKRGKQERFVAGLFKRRPPLETPWSDGLLMGRGESS</sequence>
<evidence type="ECO:0000313" key="1">
    <source>
        <dbReference type="EMBL" id="KAE8701745.1"/>
    </source>
</evidence>
<gene>
    <name evidence="1" type="ORF">F3Y22_tig00110505pilonHSYRG00037</name>
</gene>
<organism evidence="1 2">
    <name type="scientific">Hibiscus syriacus</name>
    <name type="common">Rose of Sharon</name>
    <dbReference type="NCBI Taxonomy" id="106335"/>
    <lineage>
        <taxon>Eukaryota</taxon>
        <taxon>Viridiplantae</taxon>
        <taxon>Streptophyta</taxon>
        <taxon>Embryophyta</taxon>
        <taxon>Tracheophyta</taxon>
        <taxon>Spermatophyta</taxon>
        <taxon>Magnoliopsida</taxon>
        <taxon>eudicotyledons</taxon>
        <taxon>Gunneridae</taxon>
        <taxon>Pentapetalae</taxon>
        <taxon>rosids</taxon>
        <taxon>malvids</taxon>
        <taxon>Malvales</taxon>
        <taxon>Malvaceae</taxon>
        <taxon>Malvoideae</taxon>
        <taxon>Hibiscus</taxon>
    </lineage>
</organism>
<comment type="caution">
    <text evidence="1">The sequence shown here is derived from an EMBL/GenBank/DDBJ whole genome shotgun (WGS) entry which is preliminary data.</text>
</comment>
<evidence type="ECO:0008006" key="3">
    <source>
        <dbReference type="Google" id="ProtNLM"/>
    </source>
</evidence>